<evidence type="ECO:0000313" key="2">
    <source>
        <dbReference type="Proteomes" id="UP000308600"/>
    </source>
</evidence>
<reference evidence="1 2" key="1">
    <citation type="journal article" date="2019" name="Nat. Ecol. Evol.">
        <title>Megaphylogeny resolves global patterns of mushroom evolution.</title>
        <authorList>
            <person name="Varga T."/>
            <person name="Krizsan K."/>
            <person name="Foldi C."/>
            <person name="Dima B."/>
            <person name="Sanchez-Garcia M."/>
            <person name="Sanchez-Ramirez S."/>
            <person name="Szollosi G.J."/>
            <person name="Szarkandi J.G."/>
            <person name="Papp V."/>
            <person name="Albert L."/>
            <person name="Andreopoulos W."/>
            <person name="Angelini C."/>
            <person name="Antonin V."/>
            <person name="Barry K.W."/>
            <person name="Bougher N.L."/>
            <person name="Buchanan P."/>
            <person name="Buyck B."/>
            <person name="Bense V."/>
            <person name="Catcheside P."/>
            <person name="Chovatia M."/>
            <person name="Cooper J."/>
            <person name="Damon W."/>
            <person name="Desjardin D."/>
            <person name="Finy P."/>
            <person name="Geml J."/>
            <person name="Haridas S."/>
            <person name="Hughes K."/>
            <person name="Justo A."/>
            <person name="Karasinski D."/>
            <person name="Kautmanova I."/>
            <person name="Kiss B."/>
            <person name="Kocsube S."/>
            <person name="Kotiranta H."/>
            <person name="LaButti K.M."/>
            <person name="Lechner B.E."/>
            <person name="Liimatainen K."/>
            <person name="Lipzen A."/>
            <person name="Lukacs Z."/>
            <person name="Mihaltcheva S."/>
            <person name="Morgado L.N."/>
            <person name="Niskanen T."/>
            <person name="Noordeloos M.E."/>
            <person name="Ohm R.A."/>
            <person name="Ortiz-Santana B."/>
            <person name="Ovrebo C."/>
            <person name="Racz N."/>
            <person name="Riley R."/>
            <person name="Savchenko A."/>
            <person name="Shiryaev A."/>
            <person name="Soop K."/>
            <person name="Spirin V."/>
            <person name="Szebenyi C."/>
            <person name="Tomsovsky M."/>
            <person name="Tulloss R.E."/>
            <person name="Uehling J."/>
            <person name="Grigoriev I.V."/>
            <person name="Vagvolgyi C."/>
            <person name="Papp T."/>
            <person name="Martin F.M."/>
            <person name="Miettinen O."/>
            <person name="Hibbett D.S."/>
            <person name="Nagy L.G."/>
        </authorList>
    </citation>
    <scope>NUCLEOTIDE SEQUENCE [LARGE SCALE GENOMIC DNA]</scope>
    <source>
        <strain evidence="1 2">NL-1719</strain>
    </source>
</reference>
<dbReference type="Proteomes" id="UP000308600">
    <property type="component" value="Unassembled WGS sequence"/>
</dbReference>
<keyword evidence="2" id="KW-1185">Reference proteome</keyword>
<proteinExistence type="predicted"/>
<protein>
    <submittedName>
        <fullName evidence="1">Uncharacterized protein</fullName>
    </submittedName>
</protein>
<gene>
    <name evidence="1" type="ORF">BDN72DRAFT_892074</name>
</gene>
<dbReference type="EMBL" id="ML208262">
    <property type="protein sequence ID" value="TFK75557.1"/>
    <property type="molecule type" value="Genomic_DNA"/>
</dbReference>
<accession>A0ACD3BD94</accession>
<evidence type="ECO:0000313" key="1">
    <source>
        <dbReference type="EMBL" id="TFK75557.1"/>
    </source>
</evidence>
<sequence>MPLSLIPAQLLWWSTVALVIAGLMQLGSTWIEHNGLTTQNFETSPPLAGRPTPILQEDIVKSYSWLEDDFPNSLPVELDTVAMKIENSHHYNVDSPDSTAEYLSLYPGDLGFLRLGPNKRFFGISLYHQLHCLDSLRLAIAGTPHTHARRPSPRPFEERDLEQGLDSNEKSSRDPAQEESSDHDPAWHVNHCLNYLRQTILCNADLTLEPEIKLGSQDVGEGLGVTHVCKDWSGLYDFAEQNTKEWQEWRKGHGASKGAHNSTTS</sequence>
<organism evidence="1 2">
    <name type="scientific">Pluteus cervinus</name>
    <dbReference type="NCBI Taxonomy" id="181527"/>
    <lineage>
        <taxon>Eukaryota</taxon>
        <taxon>Fungi</taxon>
        <taxon>Dikarya</taxon>
        <taxon>Basidiomycota</taxon>
        <taxon>Agaricomycotina</taxon>
        <taxon>Agaricomycetes</taxon>
        <taxon>Agaricomycetidae</taxon>
        <taxon>Agaricales</taxon>
        <taxon>Pluteineae</taxon>
        <taxon>Pluteaceae</taxon>
        <taxon>Pluteus</taxon>
    </lineage>
</organism>
<name>A0ACD3BD94_9AGAR</name>